<accession>A0A3B1DGQ5</accession>
<dbReference type="GO" id="GO:0006422">
    <property type="term" value="P:aspartyl-tRNA aminoacylation"/>
    <property type="evidence" value="ECO:0007669"/>
    <property type="project" value="TreeGrafter"/>
</dbReference>
<organism evidence="7">
    <name type="scientific">hydrothermal vent metagenome</name>
    <dbReference type="NCBI Taxonomy" id="652676"/>
    <lineage>
        <taxon>unclassified sequences</taxon>
        <taxon>metagenomes</taxon>
        <taxon>ecological metagenomes</taxon>
    </lineage>
</organism>
<keyword evidence="4" id="KW-0648">Protein biosynthesis</keyword>
<reference evidence="7" key="1">
    <citation type="submission" date="2018-06" db="EMBL/GenBank/DDBJ databases">
        <authorList>
            <person name="Zhirakovskaya E."/>
        </authorList>
    </citation>
    <scope>NUCLEOTIDE SEQUENCE</scope>
</reference>
<dbReference type="PROSITE" id="PS50862">
    <property type="entry name" value="AA_TRNA_LIGASE_II"/>
    <property type="match status" value="1"/>
</dbReference>
<protein>
    <submittedName>
        <fullName evidence="7">Aspartyl-tRNA synthetase @ Aspartyl-tRNA(Asn) synthetase</fullName>
        <ecNumber evidence="7">6.1.1.12</ecNumber>
        <ecNumber evidence="7">6.1.1.23</ecNumber>
    </submittedName>
</protein>
<dbReference type="AlphaFoldDB" id="A0A3B1DGQ5"/>
<dbReference type="PANTHER" id="PTHR22594:SF5">
    <property type="entry name" value="ASPARTATE--TRNA LIGASE, MITOCHONDRIAL"/>
    <property type="match status" value="1"/>
</dbReference>
<evidence type="ECO:0000256" key="1">
    <source>
        <dbReference type="ARBA" id="ARBA00022598"/>
    </source>
</evidence>
<keyword evidence="3" id="KW-0067">ATP-binding</keyword>
<dbReference type="NCBIfam" id="TIGR00459">
    <property type="entry name" value="aspS_bact"/>
    <property type="match status" value="1"/>
</dbReference>
<dbReference type="CDD" id="cd00777">
    <property type="entry name" value="AspRS_core"/>
    <property type="match status" value="1"/>
</dbReference>
<dbReference type="EMBL" id="UOGJ01000036">
    <property type="protein sequence ID" value="VAX35188.1"/>
    <property type="molecule type" value="Genomic_DNA"/>
</dbReference>
<dbReference type="EC" id="6.1.1.12" evidence="7"/>
<dbReference type="PRINTS" id="PR01042">
    <property type="entry name" value="TRNASYNTHASP"/>
</dbReference>
<dbReference type="InterPro" id="IPR004524">
    <property type="entry name" value="Asp-tRNA-ligase_1"/>
</dbReference>
<evidence type="ECO:0000259" key="6">
    <source>
        <dbReference type="PROSITE" id="PS50862"/>
    </source>
</evidence>
<dbReference type="NCBIfam" id="NF001750">
    <property type="entry name" value="PRK00476.1"/>
    <property type="match status" value="1"/>
</dbReference>
<proteinExistence type="inferred from homology"/>
<name>A0A3B1DGQ5_9ZZZZ</name>
<dbReference type="GO" id="GO:0004815">
    <property type="term" value="F:aspartate-tRNA ligase activity"/>
    <property type="evidence" value="ECO:0007669"/>
    <property type="project" value="UniProtKB-EC"/>
</dbReference>
<dbReference type="GO" id="GO:0005524">
    <property type="term" value="F:ATP binding"/>
    <property type="evidence" value="ECO:0007669"/>
    <property type="project" value="UniProtKB-KW"/>
</dbReference>
<keyword evidence="2" id="KW-0547">Nucleotide-binding</keyword>
<evidence type="ECO:0000256" key="4">
    <source>
        <dbReference type="ARBA" id="ARBA00022917"/>
    </source>
</evidence>
<dbReference type="Gene3D" id="2.40.50.140">
    <property type="entry name" value="Nucleic acid-binding proteins"/>
    <property type="match status" value="1"/>
</dbReference>
<evidence type="ECO:0000256" key="3">
    <source>
        <dbReference type="ARBA" id="ARBA00022840"/>
    </source>
</evidence>
<evidence type="ECO:0000256" key="2">
    <source>
        <dbReference type="ARBA" id="ARBA00022741"/>
    </source>
</evidence>
<keyword evidence="5 7" id="KW-0030">Aminoacyl-tRNA synthetase</keyword>
<dbReference type="CDD" id="cd04317">
    <property type="entry name" value="EcAspRS_like_N"/>
    <property type="match status" value="1"/>
</dbReference>
<feature type="domain" description="Aminoacyl-transfer RNA synthetases class-II family profile" evidence="6">
    <location>
        <begin position="142"/>
        <end position="430"/>
    </location>
</feature>
<gene>
    <name evidence="7" type="ORF">MNBD_UNCLBAC01-1994</name>
</gene>
<dbReference type="HAMAP" id="MF_00044">
    <property type="entry name" value="Asp_tRNA_synth_type1"/>
    <property type="match status" value="1"/>
</dbReference>
<dbReference type="InterPro" id="IPR004364">
    <property type="entry name" value="Aa-tRNA-synt_II"/>
</dbReference>
<keyword evidence="1 7" id="KW-0436">Ligase</keyword>
<dbReference type="InterPro" id="IPR002312">
    <property type="entry name" value="Asp/Asn-tRNA-synth_IIb"/>
</dbReference>
<evidence type="ECO:0000313" key="7">
    <source>
        <dbReference type="EMBL" id="VAX35188.1"/>
    </source>
</evidence>
<dbReference type="InterPro" id="IPR006195">
    <property type="entry name" value="aa-tRNA-synth_II"/>
</dbReference>
<dbReference type="InterPro" id="IPR045864">
    <property type="entry name" value="aa-tRNA-synth_II/BPL/LPL"/>
</dbReference>
<dbReference type="InterPro" id="IPR047089">
    <property type="entry name" value="Asp-tRNA-ligase_1_N"/>
</dbReference>
<dbReference type="PANTHER" id="PTHR22594">
    <property type="entry name" value="ASPARTYL/LYSYL-TRNA SYNTHETASE"/>
    <property type="match status" value="1"/>
</dbReference>
<sequence length="463" mass="53103">MLRSHTCGELRKEDGNQEVVLCGWVSARRDHGKLIFIDIRDRYGLTQVVFVPSVSKEAHEVAQKLGPEFVIKVTGKVNVRPSKMVNADVATGEVELCAEKLEILNESKVPVFEIDDNIDVSEELRLTYRYLDLRREKVLRALEVRHKVCAIIHQFLDQKDFMEIETPILTKSTPEGARDFLVPARLNPGSFFALPQSPQLFKQMLMVSGLDKYYQIVKCFRDEDLRADRQPEFTQLDMEMSFVEEEDIFGLTEELFKKVFKDIKGIDLPTPFPRMTHAEAKEKYQSDKPDLRKEGEEFSFVWIVDFPMFKYNKDENRWESEHHPFTAIKEEDRCHLESGEFNKIRARSYDLVLNGSEIGSGSVRIHKRDMQKKVFDIIGLGEEEIKSRFGFLLRAFEYGAPPHAGVAYGVDRLVALLTGLDSIRDTIAFPKTQKGSCLVTDAPSGLDQKQLQELGIMTLKKGD</sequence>
<dbReference type="InterPro" id="IPR047090">
    <property type="entry name" value="AspRS_core"/>
</dbReference>
<evidence type="ECO:0000256" key="5">
    <source>
        <dbReference type="ARBA" id="ARBA00023146"/>
    </source>
</evidence>
<dbReference type="Pfam" id="PF00152">
    <property type="entry name" value="tRNA-synt_2"/>
    <property type="match status" value="1"/>
</dbReference>
<dbReference type="InterPro" id="IPR004365">
    <property type="entry name" value="NA-bd_OB_tRNA"/>
</dbReference>
<dbReference type="SUPFAM" id="SSF55681">
    <property type="entry name" value="Class II aaRS and biotin synthetases"/>
    <property type="match status" value="1"/>
</dbReference>
<dbReference type="SUPFAM" id="SSF50249">
    <property type="entry name" value="Nucleic acid-binding proteins"/>
    <property type="match status" value="1"/>
</dbReference>
<dbReference type="InterPro" id="IPR012340">
    <property type="entry name" value="NA-bd_OB-fold"/>
</dbReference>
<dbReference type="EC" id="6.1.1.23" evidence="7"/>
<dbReference type="Gene3D" id="3.30.930.10">
    <property type="entry name" value="Bira Bifunctional Protein, Domain 2"/>
    <property type="match status" value="1"/>
</dbReference>
<dbReference type="Pfam" id="PF01336">
    <property type="entry name" value="tRNA_anti-codon"/>
    <property type="match status" value="1"/>
</dbReference>
<dbReference type="GO" id="GO:0003676">
    <property type="term" value="F:nucleic acid binding"/>
    <property type="evidence" value="ECO:0007669"/>
    <property type="project" value="InterPro"/>
</dbReference>
<dbReference type="GO" id="GO:0050560">
    <property type="term" value="F:aspartate-tRNA(Asn) ligase activity"/>
    <property type="evidence" value="ECO:0007669"/>
    <property type="project" value="UniProtKB-EC"/>
</dbReference>